<keyword evidence="2 3" id="KW-0040">ANK repeat</keyword>
<proteinExistence type="predicted"/>
<keyword evidence="5" id="KW-0472">Membrane</keyword>
<dbReference type="InterPro" id="IPR051637">
    <property type="entry name" value="Ank_repeat_dom-contain_49"/>
</dbReference>
<evidence type="ECO:0000256" key="4">
    <source>
        <dbReference type="SAM" id="MobiDB-lite"/>
    </source>
</evidence>
<feature type="region of interest" description="Disordered" evidence="4">
    <location>
        <begin position="973"/>
        <end position="996"/>
    </location>
</feature>
<dbReference type="Pfam" id="PF12796">
    <property type="entry name" value="Ank_2"/>
    <property type="match status" value="1"/>
</dbReference>
<dbReference type="EMBL" id="CP158587">
    <property type="protein sequence ID" value="XCA34906.1"/>
    <property type="molecule type" value="Genomic_DNA"/>
</dbReference>
<feature type="region of interest" description="Disordered" evidence="4">
    <location>
        <begin position="1"/>
        <end position="62"/>
    </location>
</feature>
<feature type="compositionally biased region" description="Basic and acidic residues" evidence="4">
    <location>
        <begin position="36"/>
        <end position="48"/>
    </location>
</feature>
<dbReference type="PRINTS" id="PR01415">
    <property type="entry name" value="ANKYRIN"/>
</dbReference>
<evidence type="ECO:0000313" key="6">
    <source>
        <dbReference type="EMBL" id="XCA34906.1"/>
    </source>
</evidence>
<evidence type="ECO:0000256" key="1">
    <source>
        <dbReference type="ARBA" id="ARBA00022737"/>
    </source>
</evidence>
<feature type="transmembrane region" description="Helical" evidence="5">
    <location>
        <begin position="1004"/>
        <end position="1023"/>
    </location>
</feature>
<gene>
    <name evidence="6" type="ORF">ABS861_06085</name>
</gene>
<dbReference type="PANTHER" id="PTHR24180:SF45">
    <property type="entry name" value="POLY [ADP-RIBOSE] POLYMERASE TANKYRASE"/>
    <property type="match status" value="1"/>
</dbReference>
<protein>
    <submittedName>
        <fullName evidence="6">Ankyrin repeat domain-containing protein</fullName>
    </submittedName>
</protein>
<keyword evidence="5" id="KW-1133">Transmembrane helix</keyword>
<organism evidence="6">
    <name type="scientific">Wolbachia endosymbiont of Oeneis ivallda</name>
    <dbReference type="NCBI Taxonomy" id="3171168"/>
    <lineage>
        <taxon>Bacteria</taxon>
        <taxon>Pseudomonadati</taxon>
        <taxon>Pseudomonadota</taxon>
        <taxon>Alphaproteobacteria</taxon>
        <taxon>Rickettsiales</taxon>
        <taxon>Anaplasmataceae</taxon>
        <taxon>Wolbachieae</taxon>
        <taxon>Wolbachia</taxon>
    </lineage>
</organism>
<sequence length="1072" mass="119720">MGWNLLGGFMPPAVDTAEERERRHSRDSGAEEEFEILGREEIKERRYSGDSINESQEEADINNLDVEDQPSNAATTLQFQLTQSLLSQVKASENNRDANSGKQAYKDLPRMDFVINGQVIDKNFVSQLRDKCNQNDQRQIAKHVFTKMFEHAKAGIPNDNLLEELITSCNQAGYDGSLLMQLSPIFSKHKLSLPHANDRKISIVYNSHGSLNIQYCPSMPVRELDTNKEICRVDAILEFTLKFRDSKVEYENGKVTLAIPEQLENYKADGKSLLDEINRHFEDEDNRITETLEKNMNEGPKSFAAEDLSITESSSDSSEVANKVVTDPGILGNVANVLVGVAEVTAVVATELFWPQDQVNIEPRHNEEEFTIIPKNLTFDGLIDVINKAKNYGDYTGLDKTINNIEESDRFITDLNCGNFKDFCSQQLNLTDHMHNVLLNNSYDETNGYYNYSVKELSLLAIAADDTLVERYAETHKSILFTQDEGLDRLLIGVGGQRYTKLLLEDLEKNRSTILPWHSICEKLRRALSIRNQECVKAVLDKFKDTEARSRVSDMSEKFLHYAIQQDFIDVAKTIINHKIADINSIDNSGHAPLHWAVARNNLELIGLLIKNGANVDVQDERHGRTALHWAAYHDKFEIVKLLVNKGADWNIKDRDGKTALDLVGTKSLYLVREENREKSSSESKITKFLEGLDDRTPLHLNIKKDPESKNIDNQQPQSSIVDKGENIMNNKKVSIEETIDNNNYRRVKMNSSDQNIKTVGEMLSDAIFALNYEEVISLVEQAKQEGNSVDTKQILNKALEDANRTEVGKKDKVSKSKLAEIKIFLEKELEKTTAVLPVNDSVESMGATVISQEIPVVEREGSESSLSSEDDDFSKLKGNKSDCSAGTSSDSNSNSPFEKISEEGHETRISVIDTVEAEATANGNVSSNPVPCTSRIELTSDDEDEFLSITIEDVNNGVNVNQPTGHVEQVANGNGQPKTELPRINEQSSKSGLKKNSQNTKKYVVAASALAITGIALGAAVAVYLEMLAIGIAVAVCCLIAATITYCYRPKSLVEDNQVKKVMQTEECQSK</sequence>
<feature type="repeat" description="ANK" evidence="3">
    <location>
        <begin position="589"/>
        <end position="621"/>
    </location>
</feature>
<dbReference type="SUPFAM" id="SSF48403">
    <property type="entry name" value="Ankyrin repeat"/>
    <property type="match status" value="1"/>
</dbReference>
<dbReference type="InterPro" id="IPR036770">
    <property type="entry name" value="Ankyrin_rpt-contain_sf"/>
</dbReference>
<evidence type="ECO:0000256" key="5">
    <source>
        <dbReference type="SAM" id="Phobius"/>
    </source>
</evidence>
<evidence type="ECO:0000256" key="3">
    <source>
        <dbReference type="PROSITE-ProRule" id="PRU00023"/>
    </source>
</evidence>
<name>A0AAU7YNA5_9RICK</name>
<keyword evidence="5" id="KW-0812">Transmembrane</keyword>
<dbReference type="InterPro" id="IPR002110">
    <property type="entry name" value="Ankyrin_rpt"/>
</dbReference>
<feature type="transmembrane region" description="Helical" evidence="5">
    <location>
        <begin position="1029"/>
        <end position="1049"/>
    </location>
</feature>
<evidence type="ECO:0000256" key="2">
    <source>
        <dbReference type="ARBA" id="ARBA00023043"/>
    </source>
</evidence>
<dbReference type="PROSITE" id="PS50297">
    <property type="entry name" value="ANK_REP_REGION"/>
    <property type="match status" value="2"/>
</dbReference>
<accession>A0AAU7YNA5</accession>
<dbReference type="AlphaFoldDB" id="A0AAU7YNA5"/>
<feature type="compositionally biased region" description="Low complexity" evidence="4">
    <location>
        <begin position="882"/>
        <end position="896"/>
    </location>
</feature>
<dbReference type="PROSITE" id="PS50088">
    <property type="entry name" value="ANK_REPEAT"/>
    <property type="match status" value="2"/>
</dbReference>
<feature type="repeat" description="ANK" evidence="3">
    <location>
        <begin position="623"/>
        <end position="655"/>
    </location>
</feature>
<dbReference type="PANTHER" id="PTHR24180">
    <property type="entry name" value="CYCLIN-DEPENDENT KINASE INHIBITOR 2C-RELATED"/>
    <property type="match status" value="1"/>
</dbReference>
<feature type="region of interest" description="Disordered" evidence="4">
    <location>
        <begin position="854"/>
        <end position="907"/>
    </location>
</feature>
<reference evidence="6" key="1">
    <citation type="submission" date="2024-06" db="EMBL/GenBank/DDBJ databases">
        <title>Genome assembly of the Oeneis chryxus ivallda.</title>
        <authorList>
            <person name="MacDonald Z."/>
            <person name="Shaffer H.B."/>
            <person name="Gillespie T."/>
            <person name="Marimuthu M.P.A."/>
            <person name="Nguyen O."/>
            <person name="Fairbairn C.W."/>
            <person name="Seligmann W.E."/>
            <person name="Escalona M."/>
            <person name="Miller C."/>
            <person name="Toffelmier E."/>
        </authorList>
    </citation>
    <scope>NUCLEOTIDE SEQUENCE</scope>
    <source>
        <strain evidence="6">CCGP_102_HBS-TG_Oc004</strain>
    </source>
</reference>
<dbReference type="Gene3D" id="1.25.40.20">
    <property type="entry name" value="Ankyrin repeat-containing domain"/>
    <property type="match status" value="1"/>
</dbReference>
<feature type="compositionally biased region" description="Polar residues" evidence="4">
    <location>
        <begin position="986"/>
        <end position="996"/>
    </location>
</feature>
<dbReference type="SMART" id="SM00248">
    <property type="entry name" value="ANK"/>
    <property type="match status" value="3"/>
</dbReference>
<feature type="compositionally biased region" description="Basic and acidic residues" evidence="4">
    <location>
        <begin position="17"/>
        <end position="29"/>
    </location>
</feature>
<keyword evidence="1" id="KW-0677">Repeat</keyword>